<feature type="compositionally biased region" description="Basic and acidic residues" evidence="1">
    <location>
        <begin position="153"/>
        <end position="227"/>
    </location>
</feature>
<name>A0A199V847_ANACO</name>
<comment type="caution">
    <text evidence="2">The sequence shown here is derived from an EMBL/GenBank/DDBJ whole genome shotgun (WGS) entry which is preliminary data.</text>
</comment>
<dbReference type="AlphaFoldDB" id="A0A199V847"/>
<gene>
    <name evidence="2" type="ORF">ACMD2_02841</name>
</gene>
<accession>A0A199V847</accession>
<feature type="region of interest" description="Disordered" evidence="1">
    <location>
        <begin position="102"/>
        <end position="239"/>
    </location>
</feature>
<protein>
    <recommendedName>
        <fullName evidence="4">SHSP domain-containing protein</fullName>
    </recommendedName>
</protein>
<evidence type="ECO:0000256" key="1">
    <source>
        <dbReference type="SAM" id="MobiDB-lite"/>
    </source>
</evidence>
<dbReference type="InterPro" id="IPR008978">
    <property type="entry name" value="HSP20-like_chaperone"/>
</dbReference>
<sequence>MKKSLHDHGRNTPSLVHNYRASMHLVAGRGLRHSYRFKEEQLRVLANTRRKLKISGERHLDGNRWARFVKEFRIPKSCHIKSIKATFNKEDQVLNVILPKSTHQVKSQEQPTQVSEPPVDHKTSEKTDSSDSQARKATDEKNLEGSSEGAVQRAEESIKGEQETVPTKNERDSGKRDEEFTKENDKPAVNERDSSKRAEEITKENEKPTENERDSRKRDEELTKEIETSQEANASKKPRKWYAGLNTREITTPNNLKKGRIIATIYKQKKPNETAYFALASWVRSSLAAATMLVRAGLTSEYFRVFNPQSGLTHRMFVSRTASILLMRSAISSVVGILGEWMSYTPGPMPAPYLTPSRKTERSFSSDREFSMVMTSASMSMME</sequence>
<evidence type="ECO:0008006" key="4">
    <source>
        <dbReference type="Google" id="ProtNLM"/>
    </source>
</evidence>
<evidence type="ECO:0000313" key="2">
    <source>
        <dbReference type="EMBL" id="OAY73249.1"/>
    </source>
</evidence>
<evidence type="ECO:0000313" key="3">
    <source>
        <dbReference type="Proteomes" id="UP000092600"/>
    </source>
</evidence>
<dbReference type="EMBL" id="LSRQ01002777">
    <property type="protein sequence ID" value="OAY73249.1"/>
    <property type="molecule type" value="Genomic_DNA"/>
</dbReference>
<dbReference type="SUPFAM" id="SSF49764">
    <property type="entry name" value="HSP20-like chaperones"/>
    <property type="match status" value="1"/>
</dbReference>
<organism evidence="2 3">
    <name type="scientific">Ananas comosus</name>
    <name type="common">Pineapple</name>
    <name type="synonym">Ananas ananas</name>
    <dbReference type="NCBI Taxonomy" id="4615"/>
    <lineage>
        <taxon>Eukaryota</taxon>
        <taxon>Viridiplantae</taxon>
        <taxon>Streptophyta</taxon>
        <taxon>Embryophyta</taxon>
        <taxon>Tracheophyta</taxon>
        <taxon>Spermatophyta</taxon>
        <taxon>Magnoliopsida</taxon>
        <taxon>Liliopsida</taxon>
        <taxon>Poales</taxon>
        <taxon>Bromeliaceae</taxon>
        <taxon>Bromelioideae</taxon>
        <taxon>Ananas</taxon>
    </lineage>
</organism>
<dbReference type="Gene3D" id="2.60.40.790">
    <property type="match status" value="1"/>
</dbReference>
<reference evidence="2 3" key="1">
    <citation type="journal article" date="2016" name="DNA Res.">
        <title>The draft genome of MD-2 pineapple using hybrid error correction of long reads.</title>
        <authorList>
            <person name="Redwan R.M."/>
            <person name="Saidin A."/>
            <person name="Kumar S.V."/>
        </authorList>
    </citation>
    <scope>NUCLEOTIDE SEQUENCE [LARGE SCALE GENOMIC DNA]</scope>
    <source>
        <strain evidence="3">cv. MD2</strain>
        <tissue evidence="2">Leaf</tissue>
    </source>
</reference>
<feature type="compositionally biased region" description="Polar residues" evidence="1">
    <location>
        <begin position="102"/>
        <end position="115"/>
    </location>
</feature>
<proteinExistence type="predicted"/>
<dbReference type="STRING" id="4615.A0A199V847"/>
<feature type="compositionally biased region" description="Basic and acidic residues" evidence="1">
    <location>
        <begin position="118"/>
        <end position="143"/>
    </location>
</feature>
<dbReference type="Proteomes" id="UP000092600">
    <property type="component" value="Unassembled WGS sequence"/>
</dbReference>